<evidence type="ECO:0000313" key="1">
    <source>
        <dbReference type="EMBL" id="SVC44128.1"/>
    </source>
</evidence>
<feature type="non-terminal residue" evidence="1">
    <location>
        <position position="64"/>
    </location>
</feature>
<dbReference type="EMBL" id="UINC01091398">
    <property type="protein sequence ID" value="SVC44128.1"/>
    <property type="molecule type" value="Genomic_DNA"/>
</dbReference>
<reference evidence="1" key="1">
    <citation type="submission" date="2018-05" db="EMBL/GenBank/DDBJ databases">
        <authorList>
            <person name="Lanie J.A."/>
            <person name="Ng W.-L."/>
            <person name="Kazmierczak K.M."/>
            <person name="Andrzejewski T.M."/>
            <person name="Davidsen T.M."/>
            <person name="Wayne K.J."/>
            <person name="Tettelin H."/>
            <person name="Glass J.I."/>
            <person name="Rusch D."/>
            <person name="Podicherti R."/>
            <person name="Tsui H.-C.T."/>
            <person name="Winkler M.E."/>
        </authorList>
    </citation>
    <scope>NUCLEOTIDE SEQUENCE</scope>
</reference>
<proteinExistence type="predicted"/>
<protein>
    <submittedName>
        <fullName evidence="1">Uncharacterized protein</fullName>
    </submittedName>
</protein>
<name>A0A382M683_9ZZZZ</name>
<gene>
    <name evidence="1" type="ORF">METZ01_LOCUS296982</name>
</gene>
<sequence>MTNFGRKQFYLLFLLLTFVFGGCGNYSGNYEDIDSSTSTENTSTTSSTIKYLTVGGSGSVYSSA</sequence>
<dbReference type="AlphaFoldDB" id="A0A382M683"/>
<accession>A0A382M683</accession>
<dbReference type="PROSITE" id="PS51257">
    <property type="entry name" value="PROKAR_LIPOPROTEIN"/>
    <property type="match status" value="1"/>
</dbReference>
<organism evidence="1">
    <name type="scientific">marine metagenome</name>
    <dbReference type="NCBI Taxonomy" id="408172"/>
    <lineage>
        <taxon>unclassified sequences</taxon>
        <taxon>metagenomes</taxon>
        <taxon>ecological metagenomes</taxon>
    </lineage>
</organism>